<comment type="caution">
    <text evidence="1">The sequence shown here is derived from an EMBL/GenBank/DDBJ whole genome shotgun (WGS) entry which is preliminary data.</text>
</comment>
<organism evidence="1 2">
    <name type="scientific">Aspergillus pseudoustus</name>
    <dbReference type="NCBI Taxonomy" id="1810923"/>
    <lineage>
        <taxon>Eukaryota</taxon>
        <taxon>Fungi</taxon>
        <taxon>Dikarya</taxon>
        <taxon>Ascomycota</taxon>
        <taxon>Pezizomycotina</taxon>
        <taxon>Eurotiomycetes</taxon>
        <taxon>Eurotiomycetidae</taxon>
        <taxon>Eurotiales</taxon>
        <taxon>Aspergillaceae</taxon>
        <taxon>Aspergillus</taxon>
        <taxon>Aspergillus subgen. Nidulantes</taxon>
    </lineage>
</organism>
<dbReference type="Proteomes" id="UP001610446">
    <property type="component" value="Unassembled WGS sequence"/>
</dbReference>
<keyword evidence="2" id="KW-1185">Reference proteome</keyword>
<proteinExistence type="predicted"/>
<gene>
    <name evidence="1" type="ORF">BJY01DRAFT_251092</name>
</gene>
<reference evidence="1 2" key="1">
    <citation type="submission" date="2024-07" db="EMBL/GenBank/DDBJ databases">
        <title>Section-level genome sequencing and comparative genomics of Aspergillus sections Usti and Cavernicolus.</title>
        <authorList>
            <consortium name="Lawrence Berkeley National Laboratory"/>
            <person name="Nybo J.L."/>
            <person name="Vesth T.C."/>
            <person name="Theobald S."/>
            <person name="Frisvad J.C."/>
            <person name="Larsen T.O."/>
            <person name="Kjaerboelling I."/>
            <person name="Rothschild-Mancinelli K."/>
            <person name="Lyhne E.K."/>
            <person name="Kogle M.E."/>
            <person name="Barry K."/>
            <person name="Clum A."/>
            <person name="Na H."/>
            <person name="Ledsgaard L."/>
            <person name="Lin J."/>
            <person name="Lipzen A."/>
            <person name="Kuo A."/>
            <person name="Riley R."/>
            <person name="Mondo S."/>
            <person name="Labutti K."/>
            <person name="Haridas S."/>
            <person name="Pangalinan J."/>
            <person name="Salamov A.A."/>
            <person name="Simmons B.A."/>
            <person name="Magnuson J.K."/>
            <person name="Chen J."/>
            <person name="Drula E."/>
            <person name="Henrissat B."/>
            <person name="Wiebenga A."/>
            <person name="Lubbers R.J."/>
            <person name="Gomes A.C."/>
            <person name="Makela M.R."/>
            <person name="Stajich J."/>
            <person name="Grigoriev I.V."/>
            <person name="Mortensen U.H."/>
            <person name="De Vries R.P."/>
            <person name="Baker S.E."/>
            <person name="Andersen M.R."/>
        </authorList>
    </citation>
    <scope>NUCLEOTIDE SEQUENCE [LARGE SCALE GENOMIC DNA]</scope>
    <source>
        <strain evidence="1 2">CBS 123904</strain>
    </source>
</reference>
<accession>A0ABR4JDZ7</accession>
<evidence type="ECO:0000313" key="2">
    <source>
        <dbReference type="Proteomes" id="UP001610446"/>
    </source>
</evidence>
<protein>
    <submittedName>
        <fullName evidence="1">Uncharacterized protein</fullName>
    </submittedName>
</protein>
<name>A0ABR4JDZ7_9EURO</name>
<evidence type="ECO:0000313" key="1">
    <source>
        <dbReference type="EMBL" id="KAL2838190.1"/>
    </source>
</evidence>
<sequence length="444" mass="49343">MEHNDQIIAVNSEFLELCGITASTEPRSRIWHYTHEPERFASVTSRVQDYATAFMLSEDVRALAPRARVDAILIMSLALAKRKWLTSAEGGIPQPPRGDAENRLGTLFSAHGQAISLRGLSLNPCDIRYAVMDDVLWYGEPGNPKANLVVVRTEELRVDSGMAEVQYLAVLAAIATIQHNRAKSPVLDEICAEDVQAEARGSLGGKKHWEIAPTERRTVSSHLRRNLEDIQLVYGRAAENQAVIRLTIDAVLLDIMTSIKSVDFNQYGEEKGPGKRASSETTTSRKSLQMSLENPITYVYNTAQGKKQVKGRMVYTLWYGKRNEAETNLMVFEAKTVGGVQAGRYQAISYMALLQDARTEAGRAKTPIYGIATDMRDWDFIRMDANGVVDVHSLSWDGKEDKIVISLIHNIVNEASFLSSVSSNTLLTRQKTVEELTGLLVTKN</sequence>
<dbReference type="EMBL" id="JBFXLU010000149">
    <property type="protein sequence ID" value="KAL2838190.1"/>
    <property type="molecule type" value="Genomic_DNA"/>
</dbReference>